<accession>A0A1Q9CRE2</accession>
<dbReference type="EMBL" id="LSRX01000974">
    <property type="protein sequence ID" value="OLP85482.1"/>
    <property type="molecule type" value="Genomic_DNA"/>
</dbReference>
<keyword evidence="2" id="KW-1185">Reference proteome</keyword>
<name>A0A1Q9CRE2_SYMMI</name>
<sequence length="202" mass="22627">MLCYAMLRAEGFERLHDTVAGFLPCFVSPVPSVLKPNDPVLVDLKELATRSPESAAQRFHVALKEAFPLAQTRVYNRAKDPQTKRYKFPQLLNDFSLSLTKGCGLPEESFDFHPDIIVDWGGSSYKVFMDGKRIGTEVMDANAFLCDGDTLLRDRLPIAVKEIEACVLALLQREMPERSAHKKVLIAQTGKARELAMRGCKI</sequence>
<gene>
    <name evidence="1" type="ORF">AK812_SmicGene33510</name>
</gene>
<evidence type="ECO:0000313" key="2">
    <source>
        <dbReference type="Proteomes" id="UP000186817"/>
    </source>
</evidence>
<comment type="caution">
    <text evidence="1">The sequence shown here is derived from an EMBL/GenBank/DDBJ whole genome shotgun (WGS) entry which is preliminary data.</text>
</comment>
<proteinExistence type="predicted"/>
<dbReference type="AlphaFoldDB" id="A0A1Q9CRE2"/>
<protein>
    <submittedName>
        <fullName evidence="1">Uncharacterized protein</fullName>
    </submittedName>
</protein>
<evidence type="ECO:0000313" key="1">
    <source>
        <dbReference type="EMBL" id="OLP85482.1"/>
    </source>
</evidence>
<organism evidence="1 2">
    <name type="scientific">Symbiodinium microadriaticum</name>
    <name type="common">Dinoflagellate</name>
    <name type="synonym">Zooxanthella microadriatica</name>
    <dbReference type="NCBI Taxonomy" id="2951"/>
    <lineage>
        <taxon>Eukaryota</taxon>
        <taxon>Sar</taxon>
        <taxon>Alveolata</taxon>
        <taxon>Dinophyceae</taxon>
        <taxon>Suessiales</taxon>
        <taxon>Symbiodiniaceae</taxon>
        <taxon>Symbiodinium</taxon>
    </lineage>
</organism>
<reference evidence="1 2" key="1">
    <citation type="submission" date="2016-02" db="EMBL/GenBank/DDBJ databases">
        <title>Genome analysis of coral dinoflagellate symbionts highlights evolutionary adaptations to a symbiotic lifestyle.</title>
        <authorList>
            <person name="Aranda M."/>
            <person name="Li Y."/>
            <person name="Liew Y.J."/>
            <person name="Baumgarten S."/>
            <person name="Simakov O."/>
            <person name="Wilson M."/>
            <person name="Piel J."/>
            <person name="Ashoor H."/>
            <person name="Bougouffa S."/>
            <person name="Bajic V.B."/>
            <person name="Ryu T."/>
            <person name="Ravasi T."/>
            <person name="Bayer T."/>
            <person name="Micklem G."/>
            <person name="Kim H."/>
            <person name="Bhak J."/>
            <person name="Lajeunesse T.C."/>
            <person name="Voolstra C.R."/>
        </authorList>
    </citation>
    <scope>NUCLEOTIDE SEQUENCE [LARGE SCALE GENOMIC DNA]</scope>
    <source>
        <strain evidence="1 2">CCMP2467</strain>
    </source>
</reference>
<dbReference type="Proteomes" id="UP000186817">
    <property type="component" value="Unassembled WGS sequence"/>
</dbReference>